<dbReference type="AlphaFoldDB" id="A0A158HL46"/>
<feature type="transmembrane region" description="Helical" evidence="1">
    <location>
        <begin position="39"/>
        <end position="61"/>
    </location>
</feature>
<dbReference type="RefSeq" id="WP_244164182.1">
    <property type="nucleotide sequence ID" value="NZ_FCOC02000018.1"/>
</dbReference>
<evidence type="ECO:0000256" key="1">
    <source>
        <dbReference type="SAM" id="Phobius"/>
    </source>
</evidence>
<keyword evidence="1" id="KW-0472">Membrane</keyword>
<evidence type="ECO:0000313" key="2">
    <source>
        <dbReference type="EMBL" id="SAL45128.1"/>
    </source>
</evidence>
<dbReference type="Proteomes" id="UP000054893">
    <property type="component" value="Unassembled WGS sequence"/>
</dbReference>
<reference evidence="2 3" key="1">
    <citation type="submission" date="2016-01" db="EMBL/GenBank/DDBJ databases">
        <authorList>
            <person name="Oliw E.H."/>
        </authorList>
    </citation>
    <scope>NUCLEOTIDE SEQUENCE [LARGE SCALE GENOMIC DNA]</scope>
    <source>
        <strain evidence="2">LMG 22029</strain>
    </source>
</reference>
<proteinExistence type="predicted"/>
<keyword evidence="1" id="KW-1133">Transmembrane helix</keyword>
<protein>
    <submittedName>
        <fullName evidence="2">Uncharacterized protein</fullName>
    </submittedName>
</protein>
<dbReference type="EMBL" id="FCOC02000018">
    <property type="protein sequence ID" value="SAL45128.1"/>
    <property type="molecule type" value="Genomic_DNA"/>
</dbReference>
<sequence length="130" mass="14793">MVDKPGDDFVTEAQAQSHSQRWSFLNYPMNRFPGRYRRFVTFALALLVIAWIVWILFFHVAEHLDTVTISRGSVESNVTALGTLQPIVTLTSAPRHRGKSGISAYGPETAFSEDSYWSRSTRVCNRPRLM</sequence>
<keyword evidence="1" id="KW-0812">Transmembrane</keyword>
<gene>
    <name evidence="2" type="ORF">AWB64_04784</name>
</gene>
<organism evidence="2 3">
    <name type="scientific">Caballeronia sordidicola</name>
    <name type="common">Burkholderia sordidicola</name>
    <dbReference type="NCBI Taxonomy" id="196367"/>
    <lineage>
        <taxon>Bacteria</taxon>
        <taxon>Pseudomonadati</taxon>
        <taxon>Pseudomonadota</taxon>
        <taxon>Betaproteobacteria</taxon>
        <taxon>Burkholderiales</taxon>
        <taxon>Burkholderiaceae</taxon>
        <taxon>Caballeronia</taxon>
    </lineage>
</organism>
<name>A0A158HL46_CABSO</name>
<accession>A0A158HL46</accession>
<evidence type="ECO:0000313" key="3">
    <source>
        <dbReference type="Proteomes" id="UP000054893"/>
    </source>
</evidence>